<dbReference type="AlphaFoldDB" id="A0A1X7TNA2"/>
<organism evidence="1">
    <name type="scientific">Amphimedon queenslandica</name>
    <name type="common">Sponge</name>
    <dbReference type="NCBI Taxonomy" id="400682"/>
    <lineage>
        <taxon>Eukaryota</taxon>
        <taxon>Metazoa</taxon>
        <taxon>Porifera</taxon>
        <taxon>Demospongiae</taxon>
        <taxon>Heteroscleromorpha</taxon>
        <taxon>Haplosclerida</taxon>
        <taxon>Niphatidae</taxon>
        <taxon>Amphimedon</taxon>
    </lineage>
</organism>
<proteinExistence type="predicted"/>
<dbReference type="EnsemblMetazoa" id="Aqu2.1.16436_001">
    <property type="protein sequence ID" value="Aqu2.1.16436_001"/>
    <property type="gene ID" value="Aqu2.1.16436"/>
</dbReference>
<evidence type="ECO:0000313" key="1">
    <source>
        <dbReference type="EnsemblMetazoa" id="Aqu2.1.16436_001"/>
    </source>
</evidence>
<sequence>MFTDNILRSYASARTLTYSPLAAAGFKTPVKSESFSSDLSVPTTPLHSILKTQHKTMSKQKKY</sequence>
<protein>
    <submittedName>
        <fullName evidence="1">Uncharacterized protein</fullName>
    </submittedName>
</protein>
<name>A0A1X7TNA2_AMPQE</name>
<accession>A0A1X7TNA2</accession>
<dbReference type="InParanoid" id="A0A1X7TNA2"/>
<reference evidence="1" key="1">
    <citation type="submission" date="2017-05" db="UniProtKB">
        <authorList>
            <consortium name="EnsemblMetazoa"/>
        </authorList>
    </citation>
    <scope>IDENTIFICATION</scope>
</reference>